<comment type="caution">
    <text evidence="1">The sequence shown here is derived from an EMBL/GenBank/DDBJ whole genome shotgun (WGS) entry which is preliminary data.</text>
</comment>
<dbReference type="BioCyc" id="LINT1193029:G11R4-2474-MONOMER"/>
<evidence type="ECO:0000313" key="1">
    <source>
        <dbReference type="EMBL" id="EMP08173.1"/>
    </source>
</evidence>
<dbReference type="AlphaFoldDB" id="M6ZNX4"/>
<reference evidence="1 2" key="1">
    <citation type="submission" date="2013-01" db="EMBL/GenBank/DDBJ databases">
        <authorList>
            <person name="Harkins D.M."/>
            <person name="Durkin A.S."/>
            <person name="Brinkac L.M."/>
            <person name="Haft D.H."/>
            <person name="Selengut J.D."/>
            <person name="Sanka R."/>
            <person name="DePew J."/>
            <person name="Purushe J."/>
            <person name="Picardeau M."/>
            <person name="Werts C."/>
            <person name="Goarant C."/>
            <person name="Vinetz J.M."/>
            <person name="Sutton G.G."/>
            <person name="Nierman W.C."/>
            <person name="Fouts D.E."/>
        </authorList>
    </citation>
    <scope>NUCLEOTIDE SEQUENCE [LARGE SCALE GENOMIC DNA]</scope>
    <source>
        <strain evidence="1 2">200701872</strain>
    </source>
</reference>
<protein>
    <submittedName>
        <fullName evidence="1">Uncharacterized protein</fullName>
    </submittedName>
</protein>
<proteinExistence type="predicted"/>
<accession>M6ZNX4</accession>
<dbReference type="Proteomes" id="UP000012117">
    <property type="component" value="Unassembled WGS sequence"/>
</dbReference>
<name>M6ZNX4_LEPIR</name>
<evidence type="ECO:0000313" key="2">
    <source>
        <dbReference type="Proteomes" id="UP000012117"/>
    </source>
</evidence>
<organism evidence="1 2">
    <name type="scientific">Leptospira interrogans serovar Pyrogenes str. 200701872</name>
    <dbReference type="NCBI Taxonomy" id="1193029"/>
    <lineage>
        <taxon>Bacteria</taxon>
        <taxon>Pseudomonadati</taxon>
        <taxon>Spirochaetota</taxon>
        <taxon>Spirochaetia</taxon>
        <taxon>Leptospirales</taxon>
        <taxon>Leptospiraceae</taxon>
        <taxon>Leptospira</taxon>
    </lineage>
</organism>
<sequence>MFKNGVKLQKFHSFEEKLKIETKISLKVYLFLEKTYFKSRKTGKRDRI</sequence>
<gene>
    <name evidence="1" type="ORF">LEP1GSC124_0961</name>
</gene>
<dbReference type="EMBL" id="AKWN02000161">
    <property type="protein sequence ID" value="EMP08173.1"/>
    <property type="molecule type" value="Genomic_DNA"/>
</dbReference>